<feature type="transmembrane region" description="Helical" evidence="7">
    <location>
        <begin position="133"/>
        <end position="152"/>
    </location>
</feature>
<name>B1T6S9_9BURK</name>
<dbReference type="GO" id="GO:0005886">
    <property type="term" value="C:plasma membrane"/>
    <property type="evidence" value="ECO:0007669"/>
    <property type="project" value="UniProtKB-SubCell"/>
</dbReference>
<evidence type="ECO:0000256" key="3">
    <source>
        <dbReference type="ARBA" id="ARBA00022475"/>
    </source>
</evidence>
<gene>
    <name evidence="8" type="ORF">BamMEX5DRAFT_3495</name>
</gene>
<dbReference type="InterPro" id="IPR002010">
    <property type="entry name" value="T3SS_IM_R"/>
</dbReference>
<evidence type="ECO:0000256" key="1">
    <source>
        <dbReference type="ARBA" id="ARBA00004651"/>
    </source>
</evidence>
<evidence type="ECO:0000313" key="8">
    <source>
        <dbReference type="EMBL" id="EDT40722.1"/>
    </source>
</evidence>
<dbReference type="PANTHER" id="PTHR30065:SF1">
    <property type="entry name" value="SURFACE PRESENTATION OF ANTIGENS PROTEIN SPAR"/>
    <property type="match status" value="1"/>
</dbReference>
<sequence length="263" mass="27761">MTLFDDVARSATVLALLLSRGYGLLLAIPPLMKAGQGWMTRVPIALAIALPTFPLAYQTIPDTLAGGQAVFIAVRELALGALTGIFMLPLFAVPRAVGTLVDQQAGLMSIQLFDPTSAERSATIFADAFEQTALFMFVVAGGFGVLAELYAASHRFWPVAATDLPSIEHVTDLATRGVGAMFDSAIRYAAPFVATLILLEYGIGLIGRAAPQLNVLTTSVALKLVATLLLVAIVGPFFVDAFGNAFDAVQAFATRFLDPAALR</sequence>
<evidence type="ECO:0000256" key="6">
    <source>
        <dbReference type="ARBA" id="ARBA00023136"/>
    </source>
</evidence>
<dbReference type="GO" id="GO:0006605">
    <property type="term" value="P:protein targeting"/>
    <property type="evidence" value="ECO:0007669"/>
    <property type="project" value="InterPro"/>
</dbReference>
<dbReference type="Pfam" id="PF01311">
    <property type="entry name" value="Bac_export_1"/>
    <property type="match status" value="1"/>
</dbReference>
<comment type="similarity">
    <text evidence="2">Belongs to the FliR/MopE/SpaR family.</text>
</comment>
<feature type="transmembrane region" description="Helical" evidence="7">
    <location>
        <begin position="220"/>
        <end position="239"/>
    </location>
</feature>
<keyword evidence="6 7" id="KW-0472">Membrane</keyword>
<dbReference type="PATRIC" id="fig|396597.7.peg.4463"/>
<keyword evidence="3" id="KW-1003">Cell membrane</keyword>
<protein>
    <submittedName>
        <fullName evidence="8">Type III secretion system inner membrane R protein</fullName>
    </submittedName>
</protein>
<feature type="transmembrane region" description="Helical" evidence="7">
    <location>
        <begin position="12"/>
        <end position="31"/>
    </location>
</feature>
<feature type="transmembrane region" description="Helical" evidence="7">
    <location>
        <begin position="188"/>
        <end position="208"/>
    </location>
</feature>
<feature type="transmembrane region" description="Helical" evidence="7">
    <location>
        <begin position="69"/>
        <end position="93"/>
    </location>
</feature>
<evidence type="ECO:0000256" key="5">
    <source>
        <dbReference type="ARBA" id="ARBA00022989"/>
    </source>
</evidence>
<comment type="subcellular location">
    <subcellularLocation>
        <location evidence="1">Cell membrane</location>
        <topology evidence="1">Multi-pass membrane protein</topology>
    </subcellularLocation>
</comment>
<proteinExistence type="inferred from homology"/>
<feature type="transmembrane region" description="Helical" evidence="7">
    <location>
        <begin position="38"/>
        <end position="57"/>
    </location>
</feature>
<evidence type="ECO:0000313" key="9">
    <source>
        <dbReference type="Proteomes" id="UP000004814"/>
    </source>
</evidence>
<organism evidence="8 9">
    <name type="scientific">Burkholderia ambifaria MEX-5</name>
    <dbReference type="NCBI Taxonomy" id="396597"/>
    <lineage>
        <taxon>Bacteria</taxon>
        <taxon>Pseudomonadati</taxon>
        <taxon>Pseudomonadota</taxon>
        <taxon>Betaproteobacteria</taxon>
        <taxon>Burkholderiales</taxon>
        <taxon>Burkholderiaceae</taxon>
        <taxon>Burkholderia</taxon>
        <taxon>Burkholderia cepacia complex</taxon>
    </lineage>
</organism>
<accession>B1T6S9</accession>
<evidence type="ECO:0000256" key="2">
    <source>
        <dbReference type="ARBA" id="ARBA00009772"/>
    </source>
</evidence>
<dbReference type="PRINTS" id="PR00953">
    <property type="entry name" value="TYPE3IMRPROT"/>
</dbReference>
<keyword evidence="5 7" id="KW-1133">Transmembrane helix</keyword>
<dbReference type="RefSeq" id="WP_006759366.1">
    <property type="nucleotide sequence ID" value="NZ_ABLK01000111.1"/>
</dbReference>
<dbReference type="EMBL" id="ABLK01000111">
    <property type="protein sequence ID" value="EDT40722.1"/>
    <property type="molecule type" value="Genomic_DNA"/>
</dbReference>
<comment type="caution">
    <text evidence="8">The sequence shown here is derived from an EMBL/GenBank/DDBJ whole genome shotgun (WGS) entry which is preliminary data.</text>
</comment>
<dbReference type="PANTHER" id="PTHR30065">
    <property type="entry name" value="FLAGELLAR BIOSYNTHETIC PROTEIN FLIR"/>
    <property type="match status" value="1"/>
</dbReference>
<dbReference type="AlphaFoldDB" id="B1T6S9"/>
<evidence type="ECO:0000256" key="7">
    <source>
        <dbReference type="SAM" id="Phobius"/>
    </source>
</evidence>
<keyword evidence="4 7" id="KW-0812">Transmembrane</keyword>
<evidence type="ECO:0000256" key="4">
    <source>
        <dbReference type="ARBA" id="ARBA00022692"/>
    </source>
</evidence>
<reference evidence="8 9" key="1">
    <citation type="submission" date="2008-03" db="EMBL/GenBank/DDBJ databases">
        <title>Sequencing of the draft genome and assembly of Burkholderia ambifaria MEX-5.</title>
        <authorList>
            <consortium name="US DOE Joint Genome Institute (JGI-PGF)"/>
            <person name="Copeland A."/>
            <person name="Lucas S."/>
            <person name="Lapidus A."/>
            <person name="Glavina del Rio T."/>
            <person name="Dalin E."/>
            <person name="Tice H."/>
            <person name="Bruce D."/>
            <person name="Goodwin L."/>
            <person name="Pitluck S."/>
            <person name="Larimer F."/>
            <person name="Land M.L."/>
            <person name="Hauser L."/>
            <person name="Tiedje J."/>
            <person name="Richardson P."/>
        </authorList>
    </citation>
    <scope>NUCLEOTIDE SEQUENCE [LARGE SCALE GENOMIC DNA]</scope>
    <source>
        <strain evidence="8 9">MEX-5</strain>
    </source>
</reference>
<dbReference type="Proteomes" id="UP000004814">
    <property type="component" value="Unassembled WGS sequence"/>
</dbReference>